<dbReference type="Pfam" id="PF11559">
    <property type="entry name" value="ADIP"/>
    <property type="match status" value="1"/>
</dbReference>
<feature type="region of interest" description="Disordered" evidence="4">
    <location>
        <begin position="357"/>
        <end position="385"/>
    </location>
</feature>
<dbReference type="AlphaFoldDB" id="A0A550C1P9"/>
<dbReference type="STRING" id="97359.A0A550C1P9"/>
<comment type="caution">
    <text evidence="5">The sequence shown here is derived from an EMBL/GenBank/DDBJ whole genome shotgun (WGS) entry which is preliminary data.</text>
</comment>
<feature type="compositionally biased region" description="Basic and acidic residues" evidence="4">
    <location>
        <begin position="375"/>
        <end position="385"/>
    </location>
</feature>
<dbReference type="Proteomes" id="UP000320762">
    <property type="component" value="Unassembled WGS sequence"/>
</dbReference>
<proteinExistence type="inferred from homology"/>
<dbReference type="EMBL" id="VDMD01000033">
    <property type="protein sequence ID" value="TRM58710.1"/>
    <property type="molecule type" value="Genomic_DNA"/>
</dbReference>
<evidence type="ECO:0000256" key="1">
    <source>
        <dbReference type="ARBA" id="ARBA00009291"/>
    </source>
</evidence>
<gene>
    <name evidence="5" type="ORF">BD626DRAFT_510290</name>
</gene>
<evidence type="ECO:0000313" key="5">
    <source>
        <dbReference type="EMBL" id="TRM58710.1"/>
    </source>
</evidence>
<keyword evidence="6" id="KW-1185">Reference proteome</keyword>
<sequence>MQTPGPRNVRWDVDDTINSPASNASTEFVSTSSLQYINSQLVAHGFTAAPGLSLDGVASADMEKAVKCLLAMLSQRVEDMSRTEDLSTRLRTLNYDHERLKSMHNTAEEKAASAEREMNAYKSRLATATKALQASETAHKHTTAELQRTRTSLQSIRTLHQNELKKKDKEIDRMAEKWAKLSEVQSRLSAVSSGMRCLNGGLADAAQVVGPTNSFLETSLEESERARMEIMEENKYVKQLMLNAVNEMQDIVHHTGEDERMQHTLMTLFPIAPATAARDAISDTLTAIRAIISRLSHPEESSDPTPSSSLSSSDTKVSDEQVTRLQDTIKHLQSQIDNAQADQVSDTPARVDTFSNNRRLAKGHTGKVSVESIDQPEREEEHDRLHSIDNRKKFAEAAGEERAAMEVGSRFTVSAMN</sequence>
<organism evidence="5 6">
    <name type="scientific">Schizophyllum amplum</name>
    <dbReference type="NCBI Taxonomy" id="97359"/>
    <lineage>
        <taxon>Eukaryota</taxon>
        <taxon>Fungi</taxon>
        <taxon>Dikarya</taxon>
        <taxon>Basidiomycota</taxon>
        <taxon>Agaricomycotina</taxon>
        <taxon>Agaricomycetes</taxon>
        <taxon>Agaricomycetidae</taxon>
        <taxon>Agaricales</taxon>
        <taxon>Schizophyllaceae</taxon>
        <taxon>Schizophyllum</taxon>
    </lineage>
</organism>
<feature type="coiled-coil region" evidence="3">
    <location>
        <begin position="97"/>
        <end position="131"/>
    </location>
</feature>
<dbReference type="PANTHER" id="PTHR47057">
    <property type="entry name" value="AFADIN/ALPHA-ACTININ-BINDING"/>
    <property type="match status" value="1"/>
</dbReference>
<dbReference type="InterPro" id="IPR021622">
    <property type="entry name" value="Afadin/alpha-actinin-bd"/>
</dbReference>
<comment type="similarity">
    <text evidence="1">Belongs to the ADIP family.</text>
</comment>
<feature type="compositionally biased region" description="Low complexity" evidence="4">
    <location>
        <begin position="303"/>
        <end position="315"/>
    </location>
</feature>
<evidence type="ECO:0000313" key="6">
    <source>
        <dbReference type="Proteomes" id="UP000320762"/>
    </source>
</evidence>
<feature type="region of interest" description="Disordered" evidence="4">
    <location>
        <begin position="296"/>
        <end position="321"/>
    </location>
</feature>
<dbReference type="PANTHER" id="PTHR47057:SF1">
    <property type="entry name" value="AFADIN_ALPHA-ACTININ-BINDING PROTEIN"/>
    <property type="match status" value="1"/>
</dbReference>
<protein>
    <submittedName>
        <fullName evidence="5">Afadin and alpha-actinin-binding-domain-containing protein</fullName>
    </submittedName>
</protein>
<keyword evidence="2 3" id="KW-0175">Coiled coil</keyword>
<evidence type="ECO:0000256" key="2">
    <source>
        <dbReference type="ARBA" id="ARBA00023054"/>
    </source>
</evidence>
<name>A0A550C1P9_9AGAR</name>
<dbReference type="OrthoDB" id="312015at2759"/>
<evidence type="ECO:0000256" key="4">
    <source>
        <dbReference type="SAM" id="MobiDB-lite"/>
    </source>
</evidence>
<reference evidence="5 6" key="1">
    <citation type="journal article" date="2019" name="New Phytol.">
        <title>Comparative genomics reveals unique wood-decay strategies and fruiting body development in the Schizophyllaceae.</title>
        <authorList>
            <person name="Almasi E."/>
            <person name="Sahu N."/>
            <person name="Krizsan K."/>
            <person name="Balint B."/>
            <person name="Kovacs G.M."/>
            <person name="Kiss B."/>
            <person name="Cseklye J."/>
            <person name="Drula E."/>
            <person name="Henrissat B."/>
            <person name="Nagy I."/>
            <person name="Chovatia M."/>
            <person name="Adam C."/>
            <person name="LaButti K."/>
            <person name="Lipzen A."/>
            <person name="Riley R."/>
            <person name="Grigoriev I.V."/>
            <person name="Nagy L.G."/>
        </authorList>
    </citation>
    <scope>NUCLEOTIDE SEQUENCE [LARGE SCALE GENOMIC DNA]</scope>
    <source>
        <strain evidence="5 6">NL-1724</strain>
    </source>
</reference>
<evidence type="ECO:0000256" key="3">
    <source>
        <dbReference type="SAM" id="Coils"/>
    </source>
</evidence>
<accession>A0A550C1P9</accession>